<evidence type="ECO:0000256" key="5">
    <source>
        <dbReference type="ARBA" id="ARBA00022741"/>
    </source>
</evidence>
<keyword evidence="5" id="KW-0547">Nucleotide-binding</keyword>
<dbReference type="Pfam" id="PF02518">
    <property type="entry name" value="HATPase_c"/>
    <property type="match status" value="1"/>
</dbReference>
<dbReference type="InterPro" id="IPR036890">
    <property type="entry name" value="HATPase_C_sf"/>
</dbReference>
<dbReference type="CDD" id="cd00130">
    <property type="entry name" value="PAS"/>
    <property type="match status" value="1"/>
</dbReference>
<keyword evidence="8" id="KW-0902">Two-component regulatory system</keyword>
<dbReference type="Gene3D" id="1.20.5.1930">
    <property type="match status" value="1"/>
</dbReference>
<dbReference type="InterPro" id="IPR000014">
    <property type="entry name" value="PAS"/>
</dbReference>
<sequence length="361" mass="38890">MHPRLTPSPAASLSAGTARHARARPRLMSSDSAFAPQPQSELGDVFDLAHDLIVIVGFDGRFERVNPAFERTLGYPFSELLSRSFLELIHPDDIPWLRHLFDEFVRGDRDDMIGIEHRVVCRDGSVRWLQSNSRVIPERGLVFAVARDVTDRRLADAELAASRARIVAAADDERRRVVRDLHDGAQARLVHTIITLKLARRAVENGADDAPDLLREALDNAERAKAELRELAHGILPAALTRGGLHAAVEMLASRTPVPVENDVSVGRLSAAVEATAYFVVAEALTNIAKHAGARHAEVMARITDGTLSIHVRDDGIGGAAPDGSGLIGLADRLAALGGRLRVESRAGGGTLIAADIPVPA</sequence>
<dbReference type="SMART" id="SM00091">
    <property type="entry name" value="PAS"/>
    <property type="match status" value="1"/>
</dbReference>
<dbReference type="InterPro" id="IPR050482">
    <property type="entry name" value="Sensor_HK_TwoCompSys"/>
</dbReference>
<dbReference type="InterPro" id="IPR013655">
    <property type="entry name" value="PAS_fold_3"/>
</dbReference>
<dbReference type="GO" id="GO:0016020">
    <property type="term" value="C:membrane"/>
    <property type="evidence" value="ECO:0007669"/>
    <property type="project" value="InterPro"/>
</dbReference>
<dbReference type="Gene3D" id="3.30.450.20">
    <property type="entry name" value="PAS domain"/>
    <property type="match status" value="1"/>
</dbReference>
<evidence type="ECO:0000256" key="2">
    <source>
        <dbReference type="ARBA" id="ARBA00012438"/>
    </source>
</evidence>
<organism evidence="10 11">
    <name type="scientific">Solirubrobacter ginsenosidimutans</name>
    <dbReference type="NCBI Taxonomy" id="490573"/>
    <lineage>
        <taxon>Bacteria</taxon>
        <taxon>Bacillati</taxon>
        <taxon>Actinomycetota</taxon>
        <taxon>Thermoleophilia</taxon>
        <taxon>Solirubrobacterales</taxon>
        <taxon>Solirubrobacteraceae</taxon>
        <taxon>Solirubrobacter</taxon>
    </lineage>
</organism>
<evidence type="ECO:0000313" key="10">
    <source>
        <dbReference type="EMBL" id="MDA0167095.1"/>
    </source>
</evidence>
<proteinExistence type="predicted"/>
<evidence type="ECO:0000256" key="8">
    <source>
        <dbReference type="ARBA" id="ARBA00023012"/>
    </source>
</evidence>
<reference evidence="10" key="1">
    <citation type="submission" date="2022-10" db="EMBL/GenBank/DDBJ databases">
        <title>The WGS of Solirubrobacter ginsenosidimutans DSM 21036.</title>
        <authorList>
            <person name="Jiang Z."/>
        </authorList>
    </citation>
    <scope>NUCLEOTIDE SEQUENCE</scope>
    <source>
        <strain evidence="10">DSM 21036</strain>
    </source>
</reference>
<keyword evidence="3" id="KW-0597">Phosphoprotein</keyword>
<dbReference type="PROSITE" id="PS50112">
    <property type="entry name" value="PAS"/>
    <property type="match status" value="1"/>
</dbReference>
<accession>A0A9X3N2B9</accession>
<dbReference type="SUPFAM" id="SSF55874">
    <property type="entry name" value="ATPase domain of HSP90 chaperone/DNA topoisomerase II/histidine kinase"/>
    <property type="match status" value="1"/>
</dbReference>
<name>A0A9X3N2B9_9ACTN</name>
<protein>
    <recommendedName>
        <fullName evidence="2">histidine kinase</fullName>
        <ecNumber evidence="2">2.7.13.3</ecNumber>
    </recommendedName>
</protein>
<dbReference type="EMBL" id="JAPDOD010000087">
    <property type="protein sequence ID" value="MDA0167095.1"/>
    <property type="molecule type" value="Genomic_DNA"/>
</dbReference>
<keyword evidence="6" id="KW-0418">Kinase</keyword>
<dbReference type="CDD" id="cd16917">
    <property type="entry name" value="HATPase_UhpB-NarQ-NarX-like"/>
    <property type="match status" value="1"/>
</dbReference>
<dbReference type="InterPro" id="IPR011712">
    <property type="entry name" value="Sig_transdc_His_kin_sub3_dim/P"/>
</dbReference>
<dbReference type="Pfam" id="PF07730">
    <property type="entry name" value="HisKA_3"/>
    <property type="match status" value="1"/>
</dbReference>
<evidence type="ECO:0000256" key="6">
    <source>
        <dbReference type="ARBA" id="ARBA00022777"/>
    </source>
</evidence>
<evidence type="ECO:0000256" key="4">
    <source>
        <dbReference type="ARBA" id="ARBA00022679"/>
    </source>
</evidence>
<dbReference type="PANTHER" id="PTHR24421:SF10">
    <property type="entry name" value="NITRATE_NITRITE SENSOR PROTEIN NARQ"/>
    <property type="match status" value="1"/>
</dbReference>
<comment type="catalytic activity">
    <reaction evidence="1">
        <text>ATP + protein L-histidine = ADP + protein N-phospho-L-histidine.</text>
        <dbReference type="EC" id="2.7.13.3"/>
    </reaction>
</comment>
<evidence type="ECO:0000256" key="3">
    <source>
        <dbReference type="ARBA" id="ARBA00022553"/>
    </source>
</evidence>
<evidence type="ECO:0000256" key="1">
    <source>
        <dbReference type="ARBA" id="ARBA00000085"/>
    </source>
</evidence>
<dbReference type="PANTHER" id="PTHR24421">
    <property type="entry name" value="NITRATE/NITRITE SENSOR PROTEIN NARX-RELATED"/>
    <property type="match status" value="1"/>
</dbReference>
<dbReference type="Pfam" id="PF08447">
    <property type="entry name" value="PAS_3"/>
    <property type="match status" value="1"/>
</dbReference>
<evidence type="ECO:0000256" key="7">
    <source>
        <dbReference type="ARBA" id="ARBA00022840"/>
    </source>
</evidence>
<keyword evidence="7" id="KW-0067">ATP-binding</keyword>
<dbReference type="Proteomes" id="UP001149140">
    <property type="component" value="Unassembled WGS sequence"/>
</dbReference>
<dbReference type="Gene3D" id="3.30.565.10">
    <property type="entry name" value="Histidine kinase-like ATPase, C-terminal domain"/>
    <property type="match status" value="1"/>
</dbReference>
<dbReference type="InterPro" id="IPR035965">
    <property type="entry name" value="PAS-like_dom_sf"/>
</dbReference>
<feature type="domain" description="PAS" evidence="9">
    <location>
        <begin position="38"/>
        <end position="108"/>
    </location>
</feature>
<dbReference type="EC" id="2.7.13.3" evidence="2"/>
<dbReference type="GO" id="GO:0005524">
    <property type="term" value="F:ATP binding"/>
    <property type="evidence" value="ECO:0007669"/>
    <property type="project" value="UniProtKB-KW"/>
</dbReference>
<gene>
    <name evidence="10" type="ORF">OM076_42940</name>
</gene>
<comment type="caution">
    <text evidence="10">The sequence shown here is derived from an EMBL/GenBank/DDBJ whole genome shotgun (WGS) entry which is preliminary data.</text>
</comment>
<evidence type="ECO:0000259" key="9">
    <source>
        <dbReference type="PROSITE" id="PS50112"/>
    </source>
</evidence>
<evidence type="ECO:0000313" key="11">
    <source>
        <dbReference type="Proteomes" id="UP001149140"/>
    </source>
</evidence>
<dbReference type="NCBIfam" id="TIGR00229">
    <property type="entry name" value="sensory_box"/>
    <property type="match status" value="1"/>
</dbReference>
<dbReference type="GO" id="GO:0046983">
    <property type="term" value="F:protein dimerization activity"/>
    <property type="evidence" value="ECO:0007669"/>
    <property type="project" value="InterPro"/>
</dbReference>
<keyword evidence="11" id="KW-1185">Reference proteome</keyword>
<dbReference type="InterPro" id="IPR003594">
    <property type="entry name" value="HATPase_dom"/>
</dbReference>
<dbReference type="SUPFAM" id="SSF55785">
    <property type="entry name" value="PYP-like sensor domain (PAS domain)"/>
    <property type="match status" value="1"/>
</dbReference>
<keyword evidence="4" id="KW-0808">Transferase</keyword>
<dbReference type="AlphaFoldDB" id="A0A9X3N2B9"/>
<dbReference type="GO" id="GO:0000155">
    <property type="term" value="F:phosphorelay sensor kinase activity"/>
    <property type="evidence" value="ECO:0007669"/>
    <property type="project" value="InterPro"/>
</dbReference>